<evidence type="ECO:0000259" key="3">
    <source>
        <dbReference type="Pfam" id="PF16987"/>
    </source>
</evidence>
<evidence type="ECO:0000313" key="5">
    <source>
        <dbReference type="Proteomes" id="UP001457282"/>
    </source>
</evidence>
<dbReference type="PANTHER" id="PTHR33137">
    <property type="entry name" value="MEDIATOR OF RNA POLYMERASE II TRANSCRIPTION SUBUNIT 15A-RELATED"/>
    <property type="match status" value="1"/>
</dbReference>
<organism evidence="4 5">
    <name type="scientific">Rubus argutus</name>
    <name type="common">Southern blackberry</name>
    <dbReference type="NCBI Taxonomy" id="59490"/>
    <lineage>
        <taxon>Eukaryota</taxon>
        <taxon>Viridiplantae</taxon>
        <taxon>Streptophyta</taxon>
        <taxon>Embryophyta</taxon>
        <taxon>Tracheophyta</taxon>
        <taxon>Spermatophyta</taxon>
        <taxon>Magnoliopsida</taxon>
        <taxon>eudicotyledons</taxon>
        <taxon>Gunneridae</taxon>
        <taxon>Pentapetalae</taxon>
        <taxon>rosids</taxon>
        <taxon>fabids</taxon>
        <taxon>Rosales</taxon>
        <taxon>Rosaceae</taxon>
        <taxon>Rosoideae</taxon>
        <taxon>Rosoideae incertae sedis</taxon>
        <taxon>Rubus</taxon>
    </lineage>
</organism>
<dbReference type="InterPro" id="IPR036546">
    <property type="entry name" value="MED15_KIX"/>
</dbReference>
<dbReference type="GO" id="GO:0003713">
    <property type="term" value="F:transcription coactivator activity"/>
    <property type="evidence" value="ECO:0007669"/>
    <property type="project" value="InterPro"/>
</dbReference>
<dbReference type="Pfam" id="PF16987">
    <property type="entry name" value="KIX_2"/>
    <property type="match status" value="1"/>
</dbReference>
<dbReference type="Gene3D" id="1.10.246.20">
    <property type="entry name" value="Coactivator CBP, KIX domain"/>
    <property type="match status" value="1"/>
</dbReference>
<evidence type="ECO:0000256" key="1">
    <source>
        <dbReference type="ARBA" id="ARBA00004123"/>
    </source>
</evidence>
<dbReference type="GO" id="GO:0005634">
    <property type="term" value="C:nucleus"/>
    <property type="evidence" value="ECO:0007669"/>
    <property type="project" value="UniProtKB-SubCell"/>
</dbReference>
<comment type="subcellular location">
    <subcellularLocation>
        <location evidence="1">Nucleus</location>
    </subcellularLocation>
</comment>
<keyword evidence="2" id="KW-0539">Nucleus</keyword>
<feature type="domain" description="Mediator complex subunit 15 KIX" evidence="3">
    <location>
        <begin position="54"/>
        <end position="113"/>
    </location>
</feature>
<comment type="caution">
    <text evidence="4">The sequence shown here is derived from an EMBL/GenBank/DDBJ whole genome shotgun (WGS) entry which is preliminary data.</text>
</comment>
<gene>
    <name evidence="4" type="ORF">M0R45_017785</name>
</gene>
<keyword evidence="5" id="KW-1185">Reference proteome</keyword>
<dbReference type="Proteomes" id="UP001457282">
    <property type="component" value="Unassembled WGS sequence"/>
</dbReference>
<accession>A0AAW1XX59</accession>
<dbReference type="PANTHER" id="PTHR33137:SF4">
    <property type="entry name" value="MEDIATOR OF RNA POLYMERASE II TRANSCRIPTION SUBUNIT 15A-RELATED"/>
    <property type="match status" value="1"/>
</dbReference>
<reference evidence="4 5" key="1">
    <citation type="journal article" date="2023" name="G3 (Bethesda)">
        <title>A chromosome-length genome assembly and annotation of blackberry (Rubus argutus, cv. 'Hillquist').</title>
        <authorList>
            <person name="Bruna T."/>
            <person name="Aryal R."/>
            <person name="Dudchenko O."/>
            <person name="Sargent D.J."/>
            <person name="Mead D."/>
            <person name="Buti M."/>
            <person name="Cavallini A."/>
            <person name="Hytonen T."/>
            <person name="Andres J."/>
            <person name="Pham M."/>
            <person name="Weisz D."/>
            <person name="Mascagni F."/>
            <person name="Usai G."/>
            <person name="Natali L."/>
            <person name="Bassil N."/>
            <person name="Fernandez G.E."/>
            <person name="Lomsadze A."/>
            <person name="Armour M."/>
            <person name="Olukolu B."/>
            <person name="Poorten T."/>
            <person name="Britton C."/>
            <person name="Davik J."/>
            <person name="Ashrafi H."/>
            <person name="Aiden E.L."/>
            <person name="Borodovsky M."/>
            <person name="Worthington M."/>
        </authorList>
    </citation>
    <scope>NUCLEOTIDE SEQUENCE [LARGE SCALE GENOMIC DNA]</scope>
    <source>
        <strain evidence="4">PI 553951</strain>
    </source>
</reference>
<evidence type="ECO:0000256" key="2">
    <source>
        <dbReference type="ARBA" id="ARBA00023242"/>
    </source>
</evidence>
<dbReference type="AlphaFoldDB" id="A0AAW1XX59"/>
<sequence>MSIIFQCEMPSAGAVAGIIGHIGDNQENACNNFCRIENDIHILCRVEKESEGRTDVLKRNPYYGQVGLQELERIAATFEEKIYNVASSQSDYLRKISLKMLTVETQIAATASNHSLDLESLFASLDLQD</sequence>
<protein>
    <recommendedName>
        <fullName evidence="3">Mediator complex subunit 15 KIX domain-containing protein</fullName>
    </recommendedName>
</protein>
<proteinExistence type="predicted"/>
<name>A0AAW1XX59_RUBAR</name>
<dbReference type="InterPro" id="IPR036529">
    <property type="entry name" value="KIX_dom_sf"/>
</dbReference>
<evidence type="ECO:0000313" key="4">
    <source>
        <dbReference type="EMBL" id="KAK9941164.1"/>
    </source>
</evidence>
<dbReference type="EMBL" id="JBEDUW010000003">
    <property type="protein sequence ID" value="KAK9941164.1"/>
    <property type="molecule type" value="Genomic_DNA"/>
</dbReference>
<dbReference type="InterPro" id="IPR044661">
    <property type="entry name" value="MED15a/b/c-like"/>
</dbReference>
<dbReference type="GO" id="GO:0031490">
    <property type="term" value="F:chromatin DNA binding"/>
    <property type="evidence" value="ECO:0007669"/>
    <property type="project" value="InterPro"/>
</dbReference>